<accession>A0A382DGJ5</accession>
<name>A0A382DGJ5_9ZZZZ</name>
<dbReference type="AlphaFoldDB" id="A0A382DGJ5"/>
<reference evidence="1" key="1">
    <citation type="submission" date="2018-05" db="EMBL/GenBank/DDBJ databases">
        <authorList>
            <person name="Lanie J.A."/>
            <person name="Ng W.-L."/>
            <person name="Kazmierczak K.M."/>
            <person name="Andrzejewski T.M."/>
            <person name="Davidsen T.M."/>
            <person name="Wayne K.J."/>
            <person name="Tettelin H."/>
            <person name="Glass J.I."/>
            <person name="Rusch D."/>
            <person name="Podicherti R."/>
            <person name="Tsui H.-C.T."/>
            <person name="Winkler M.E."/>
        </authorList>
    </citation>
    <scope>NUCLEOTIDE SEQUENCE</scope>
</reference>
<gene>
    <name evidence="1" type="ORF">METZ01_LOCUS189665</name>
</gene>
<organism evidence="1">
    <name type="scientific">marine metagenome</name>
    <dbReference type="NCBI Taxonomy" id="408172"/>
    <lineage>
        <taxon>unclassified sequences</taxon>
        <taxon>metagenomes</taxon>
        <taxon>ecological metagenomes</taxon>
    </lineage>
</organism>
<sequence>MSMEYKGGYRTEVPRYELIPGERIDYEKYIETRDLTDLAGRIERGEPHEVNPNYGGQGFTYLYPETRDLGRLKVTPVEDTWKLEWENTYNG</sequence>
<protein>
    <submittedName>
        <fullName evidence="1">Uncharacterized protein</fullName>
    </submittedName>
</protein>
<proteinExistence type="predicted"/>
<evidence type="ECO:0000313" key="1">
    <source>
        <dbReference type="EMBL" id="SVB36811.1"/>
    </source>
</evidence>
<dbReference type="EMBL" id="UINC01038988">
    <property type="protein sequence ID" value="SVB36811.1"/>
    <property type="molecule type" value="Genomic_DNA"/>
</dbReference>